<reference evidence="1" key="1">
    <citation type="submission" date="2022-04" db="EMBL/GenBank/DDBJ databases">
        <title>Genome of the entomopathogenic fungus Entomophthora muscae.</title>
        <authorList>
            <person name="Elya C."/>
            <person name="Lovett B.R."/>
            <person name="Lee E."/>
            <person name="Macias A.M."/>
            <person name="Hajek A.E."/>
            <person name="De Bivort B.L."/>
            <person name="Kasson M.T."/>
            <person name="De Fine Licht H.H."/>
            <person name="Stajich J.E."/>
        </authorList>
    </citation>
    <scope>NUCLEOTIDE SEQUENCE</scope>
    <source>
        <strain evidence="1">Berkeley</strain>
    </source>
</reference>
<comment type="caution">
    <text evidence="1">The sequence shown here is derived from an EMBL/GenBank/DDBJ whole genome shotgun (WGS) entry which is preliminary data.</text>
</comment>
<proteinExistence type="predicted"/>
<sequence length="242" mass="27250">MLLHMKTVILATLLSGGFSVLVGRHTVGKYPLDVKLDLDKGVLWAAACNEVKQKLDELSQKAAAATEIQIIKQSVAIDLAKYVSEIVTCDARSSCSSVSKYHLEKQWKVVPSFGEPRQYWAEKFKPLGDYMLDSTLHSSPRIIFPVESNAVKCMWLKTISYEVKANVSTPHGYETVTLSLPILTSEGNVASIYGFDDVCRLPHGNELLPNEENPTRVFKDLKKTFCHTRRRRKRSHVSRKRA</sequence>
<keyword evidence="2" id="KW-1185">Reference proteome</keyword>
<dbReference type="Proteomes" id="UP001165960">
    <property type="component" value="Unassembled WGS sequence"/>
</dbReference>
<name>A0ACC2SJ76_9FUNG</name>
<dbReference type="EMBL" id="QTSX02005009">
    <property type="protein sequence ID" value="KAJ9062393.1"/>
    <property type="molecule type" value="Genomic_DNA"/>
</dbReference>
<gene>
    <name evidence="1" type="ORF">DSO57_1011301</name>
</gene>
<organism evidence="1 2">
    <name type="scientific">Entomophthora muscae</name>
    <dbReference type="NCBI Taxonomy" id="34485"/>
    <lineage>
        <taxon>Eukaryota</taxon>
        <taxon>Fungi</taxon>
        <taxon>Fungi incertae sedis</taxon>
        <taxon>Zoopagomycota</taxon>
        <taxon>Entomophthoromycotina</taxon>
        <taxon>Entomophthoromycetes</taxon>
        <taxon>Entomophthorales</taxon>
        <taxon>Entomophthoraceae</taxon>
        <taxon>Entomophthora</taxon>
    </lineage>
</organism>
<evidence type="ECO:0000313" key="1">
    <source>
        <dbReference type="EMBL" id="KAJ9062393.1"/>
    </source>
</evidence>
<protein>
    <submittedName>
        <fullName evidence="1">Uncharacterized protein</fullName>
    </submittedName>
</protein>
<evidence type="ECO:0000313" key="2">
    <source>
        <dbReference type="Proteomes" id="UP001165960"/>
    </source>
</evidence>
<accession>A0ACC2SJ76</accession>